<proteinExistence type="predicted"/>
<evidence type="ECO:0000256" key="1">
    <source>
        <dbReference type="SAM" id="MobiDB-lite"/>
    </source>
</evidence>
<dbReference type="EMBL" id="JANPWB010000007">
    <property type="protein sequence ID" value="KAJ1173659.1"/>
    <property type="molecule type" value="Genomic_DNA"/>
</dbReference>
<name>A0AAV7TAU8_PLEWA</name>
<dbReference type="AlphaFoldDB" id="A0AAV7TAU8"/>
<feature type="region of interest" description="Disordered" evidence="1">
    <location>
        <begin position="120"/>
        <end position="151"/>
    </location>
</feature>
<organism evidence="2 3">
    <name type="scientific">Pleurodeles waltl</name>
    <name type="common">Iberian ribbed newt</name>
    <dbReference type="NCBI Taxonomy" id="8319"/>
    <lineage>
        <taxon>Eukaryota</taxon>
        <taxon>Metazoa</taxon>
        <taxon>Chordata</taxon>
        <taxon>Craniata</taxon>
        <taxon>Vertebrata</taxon>
        <taxon>Euteleostomi</taxon>
        <taxon>Amphibia</taxon>
        <taxon>Batrachia</taxon>
        <taxon>Caudata</taxon>
        <taxon>Salamandroidea</taxon>
        <taxon>Salamandridae</taxon>
        <taxon>Pleurodelinae</taxon>
        <taxon>Pleurodeles</taxon>
    </lineage>
</organism>
<evidence type="ECO:0000313" key="2">
    <source>
        <dbReference type="EMBL" id="KAJ1173659.1"/>
    </source>
</evidence>
<keyword evidence="3" id="KW-1185">Reference proteome</keyword>
<evidence type="ECO:0000313" key="3">
    <source>
        <dbReference type="Proteomes" id="UP001066276"/>
    </source>
</evidence>
<accession>A0AAV7TAU8</accession>
<dbReference type="Proteomes" id="UP001066276">
    <property type="component" value="Chromosome 4_1"/>
</dbReference>
<gene>
    <name evidence="2" type="ORF">NDU88_005485</name>
</gene>
<protein>
    <submittedName>
        <fullName evidence="2">Uncharacterized protein</fullName>
    </submittedName>
</protein>
<reference evidence="2" key="1">
    <citation type="journal article" date="2022" name="bioRxiv">
        <title>Sequencing and chromosome-scale assembly of the giantPleurodeles waltlgenome.</title>
        <authorList>
            <person name="Brown T."/>
            <person name="Elewa A."/>
            <person name="Iarovenko S."/>
            <person name="Subramanian E."/>
            <person name="Araus A.J."/>
            <person name="Petzold A."/>
            <person name="Susuki M."/>
            <person name="Suzuki K.-i.T."/>
            <person name="Hayashi T."/>
            <person name="Toyoda A."/>
            <person name="Oliveira C."/>
            <person name="Osipova E."/>
            <person name="Leigh N.D."/>
            <person name="Simon A."/>
            <person name="Yun M.H."/>
        </authorList>
    </citation>
    <scope>NUCLEOTIDE SEQUENCE</scope>
    <source>
        <strain evidence="2">20211129_DDA</strain>
        <tissue evidence="2">Liver</tissue>
    </source>
</reference>
<sequence>MTGVRINALGSKRDGAHAKTSDTSGRCTYTAECASDVLRLFLETLLAALPLRYPLVRTLVSSCDLHPPQGHIRYDSAQGMVAEGNTLVVAQQQKTQGSIGAGPQEQHGRLHKKDAFIHLPTKPTRKKRGRPEEAVSQAPLMAYNGSTEGAR</sequence>
<comment type="caution">
    <text evidence="2">The sequence shown here is derived from an EMBL/GenBank/DDBJ whole genome shotgun (WGS) entry which is preliminary data.</text>
</comment>